<dbReference type="PANTHER" id="PTHR35936">
    <property type="entry name" value="MEMBRANE-BOUND LYTIC MUREIN TRANSGLYCOSYLASE F"/>
    <property type="match status" value="1"/>
</dbReference>
<evidence type="ECO:0000256" key="2">
    <source>
        <dbReference type="SAM" id="SignalP"/>
    </source>
</evidence>
<dbReference type="EMBL" id="VWPK01000006">
    <property type="protein sequence ID" value="KAA5613536.1"/>
    <property type="molecule type" value="Genomic_DNA"/>
</dbReference>
<evidence type="ECO:0000259" key="3">
    <source>
        <dbReference type="SMART" id="SM00062"/>
    </source>
</evidence>
<dbReference type="PANTHER" id="PTHR35936:SF17">
    <property type="entry name" value="ARGININE-BINDING EXTRACELLULAR PROTEIN ARTP"/>
    <property type="match status" value="1"/>
</dbReference>
<dbReference type="Gene3D" id="3.40.190.10">
    <property type="entry name" value="Periplasmic binding protein-like II"/>
    <property type="match status" value="2"/>
</dbReference>
<accession>A0A5M6IYW4</accession>
<evidence type="ECO:0000256" key="1">
    <source>
        <dbReference type="ARBA" id="ARBA00022729"/>
    </source>
</evidence>
<keyword evidence="1 2" id="KW-0732">Signal</keyword>
<dbReference type="Pfam" id="PF00497">
    <property type="entry name" value="SBP_bac_3"/>
    <property type="match status" value="1"/>
</dbReference>
<comment type="caution">
    <text evidence="4">The sequence shown here is derived from an EMBL/GenBank/DDBJ whole genome shotgun (WGS) entry which is preliminary data.</text>
</comment>
<protein>
    <submittedName>
        <fullName evidence="4">Amino acid ABC transporter substrate-binding protein</fullName>
    </submittedName>
</protein>
<dbReference type="CDD" id="cd13530">
    <property type="entry name" value="PBP2_peptides_like"/>
    <property type="match status" value="1"/>
</dbReference>
<evidence type="ECO:0000313" key="4">
    <source>
        <dbReference type="EMBL" id="KAA5613536.1"/>
    </source>
</evidence>
<reference evidence="4 5" key="1">
    <citation type="submission" date="2019-09" db="EMBL/GenBank/DDBJ databases">
        <title>Genome sequence of Rhodovastum atsumiense, a diverse member of the Acetobacteraceae family of non-sulfur purple photosynthetic bacteria.</title>
        <authorList>
            <person name="Meyer T."/>
            <person name="Kyndt J."/>
        </authorList>
    </citation>
    <scope>NUCLEOTIDE SEQUENCE [LARGE SCALE GENOMIC DNA]</scope>
    <source>
        <strain evidence="4 5">DSM 21279</strain>
    </source>
</reference>
<dbReference type="OrthoDB" id="9768183at2"/>
<sequence>MSWIMRLAAACLLAAAAIATAPQPAASQTLQDIVSRGEIRIGYIPAPPSVIKDPVSGELGGFSIDGAREIARMMGVKPVFIETTWGNFVAGLQSGQFDLSIAGTFATVQRAMVVQFTRPIFYLGYGAVVRTNDTRFKTLEDINAPGVKIAVVQGGSAEDYARRNMPKAQVITLATGNLTAGFVEVAAGRADVSIEDAFTIDRFVTRQPSVRNLFAGKPYNFTPIAWSVRRGNAELANVINTGIEVLLSSGRWDDMTRGLDVGTRFIDAPNFVAWPRPPAGGN</sequence>
<feature type="chain" id="PRO_5024412911" evidence="2">
    <location>
        <begin position="22"/>
        <end position="282"/>
    </location>
</feature>
<dbReference type="SMART" id="SM00062">
    <property type="entry name" value="PBPb"/>
    <property type="match status" value="1"/>
</dbReference>
<proteinExistence type="predicted"/>
<dbReference type="SUPFAM" id="SSF53850">
    <property type="entry name" value="Periplasmic binding protein-like II"/>
    <property type="match status" value="1"/>
</dbReference>
<organism evidence="4 5">
    <name type="scientific">Rhodovastum atsumiense</name>
    <dbReference type="NCBI Taxonomy" id="504468"/>
    <lineage>
        <taxon>Bacteria</taxon>
        <taxon>Pseudomonadati</taxon>
        <taxon>Pseudomonadota</taxon>
        <taxon>Alphaproteobacteria</taxon>
        <taxon>Acetobacterales</taxon>
        <taxon>Acetobacteraceae</taxon>
        <taxon>Rhodovastum</taxon>
    </lineage>
</organism>
<feature type="signal peptide" evidence="2">
    <location>
        <begin position="1"/>
        <end position="21"/>
    </location>
</feature>
<evidence type="ECO:0000313" key="5">
    <source>
        <dbReference type="Proteomes" id="UP000325255"/>
    </source>
</evidence>
<dbReference type="AlphaFoldDB" id="A0A5M6IYW4"/>
<keyword evidence="5" id="KW-1185">Reference proteome</keyword>
<gene>
    <name evidence="4" type="ORF">F1189_04945</name>
</gene>
<dbReference type="InterPro" id="IPR001638">
    <property type="entry name" value="Solute-binding_3/MltF_N"/>
</dbReference>
<name>A0A5M6IYW4_9PROT</name>
<dbReference type="Proteomes" id="UP000325255">
    <property type="component" value="Unassembled WGS sequence"/>
</dbReference>
<feature type="domain" description="Solute-binding protein family 3/N-terminal" evidence="3">
    <location>
        <begin position="38"/>
        <end position="260"/>
    </location>
</feature>